<comment type="caution">
    <text evidence="1">The sequence shown here is derived from an EMBL/GenBank/DDBJ whole genome shotgun (WGS) entry which is preliminary data.</text>
</comment>
<proteinExistence type="predicted"/>
<dbReference type="EMBL" id="JAPDRQ010000120">
    <property type="protein sequence ID" value="KAJ9654471.1"/>
    <property type="molecule type" value="Genomic_DNA"/>
</dbReference>
<keyword evidence="2" id="KW-1185">Reference proteome</keyword>
<accession>A0ACC3A2P3</accession>
<sequence>MNPPNYNTLYPPPPPPTGQAPQTPSRPGAVPYFPPPPRSPIHNLRPSDRASPYSPRPDPQPYIPSTNVYQGQNSMLSARSPLPSANPPRSASHSRTSSFLKGVGTFLGEALKEAAERANERAALAETQREAAAKANRERLAAEEAEMERLEAERLQAERNTPQSVYFGEAEASVSTASSDSKRTTSTADPHSASENEAALTNLMNILNLLSKPSNVQQTPSVAVGPSPTSRAESTSSVTRTIAPAGWRSHNFPIMGVSVSLPANHSIMAGASGPGTKLITVPSGRRDIPFTFVLSHIYSSDGISESRERQNRTYVNNGKATVTPVSSAKPLQNVSPDITATISQHRNDNYDTLYIVVLSSNARGRGIWLSGVSDRADASALRAMTESIARTICFNPTQTLNSATHLLVGSYVQSASQSSTSYYSRASFHEETSLYLFSDGFYILVIFSKTFGFAAGMSGMSQSNTKTESGYWDTEGSTSRGDLTLRELGETQEAGMEQGVRVCQYETGGFGVVIQMRNKTLRRKGPLRLEDFHSL</sequence>
<protein>
    <submittedName>
        <fullName evidence="1">Uncharacterized protein</fullName>
    </submittedName>
</protein>
<name>A0ACC3A2P3_9EURO</name>
<evidence type="ECO:0000313" key="2">
    <source>
        <dbReference type="Proteomes" id="UP001172386"/>
    </source>
</evidence>
<reference evidence="1" key="1">
    <citation type="submission" date="2022-10" db="EMBL/GenBank/DDBJ databases">
        <title>Culturing micro-colonial fungi from biological soil crusts in the Mojave desert and describing Neophaeococcomyces mojavensis, and introducing the new genera and species Taxawa tesnikishii.</title>
        <authorList>
            <person name="Kurbessoian T."/>
            <person name="Stajich J.E."/>
        </authorList>
    </citation>
    <scope>NUCLEOTIDE SEQUENCE</scope>
    <source>
        <strain evidence="1">JES_112</strain>
    </source>
</reference>
<organism evidence="1 2">
    <name type="scientific">Neophaeococcomyces mojaviensis</name>
    <dbReference type="NCBI Taxonomy" id="3383035"/>
    <lineage>
        <taxon>Eukaryota</taxon>
        <taxon>Fungi</taxon>
        <taxon>Dikarya</taxon>
        <taxon>Ascomycota</taxon>
        <taxon>Pezizomycotina</taxon>
        <taxon>Eurotiomycetes</taxon>
        <taxon>Chaetothyriomycetidae</taxon>
        <taxon>Chaetothyriales</taxon>
        <taxon>Chaetothyriales incertae sedis</taxon>
        <taxon>Neophaeococcomyces</taxon>
    </lineage>
</organism>
<gene>
    <name evidence="1" type="ORF">H2198_006480</name>
</gene>
<evidence type="ECO:0000313" key="1">
    <source>
        <dbReference type="EMBL" id="KAJ9654471.1"/>
    </source>
</evidence>
<dbReference type="Proteomes" id="UP001172386">
    <property type="component" value="Unassembled WGS sequence"/>
</dbReference>